<keyword evidence="13" id="KW-1185">Reference proteome</keyword>
<feature type="domain" description="Peptidase C1A papain C-terminal" evidence="10">
    <location>
        <begin position="539"/>
        <end position="752"/>
    </location>
</feature>
<feature type="region of interest" description="Disordered" evidence="7">
    <location>
        <begin position="124"/>
        <end position="154"/>
    </location>
</feature>
<dbReference type="InterPro" id="IPR039417">
    <property type="entry name" value="Peptidase_C1A_papain-like"/>
</dbReference>
<evidence type="ECO:0000256" key="9">
    <source>
        <dbReference type="SAM" id="SignalP"/>
    </source>
</evidence>
<dbReference type="InterPro" id="IPR000169">
    <property type="entry name" value="Pept_cys_AS"/>
</dbReference>
<keyword evidence="6" id="KW-1015">Disulfide bond</keyword>
<dbReference type="InterPro" id="IPR000668">
    <property type="entry name" value="Peptidase_C1A_C"/>
</dbReference>
<dbReference type="InterPro" id="IPR025660">
    <property type="entry name" value="Pept_his_AS"/>
</dbReference>
<dbReference type="PROSITE" id="PS00139">
    <property type="entry name" value="THIOL_PROTEASE_CYS"/>
    <property type="match status" value="1"/>
</dbReference>
<protein>
    <recommendedName>
        <fullName evidence="14">Cathepsin O</fullName>
    </recommendedName>
</protein>
<dbReference type="GO" id="GO:0008234">
    <property type="term" value="F:cysteine-type peptidase activity"/>
    <property type="evidence" value="ECO:0007669"/>
    <property type="project" value="UniProtKB-KW"/>
</dbReference>
<evidence type="ECO:0000313" key="12">
    <source>
        <dbReference type="EnsemblMetazoa" id="XP_037871469.1"/>
    </source>
</evidence>
<keyword evidence="8" id="KW-0472">Membrane</keyword>
<evidence type="ECO:0000256" key="8">
    <source>
        <dbReference type="SAM" id="Phobius"/>
    </source>
</evidence>
<feature type="domain" description="Cathepsin propeptide inhibitor" evidence="11">
    <location>
        <begin position="38"/>
        <end position="100"/>
    </location>
</feature>
<evidence type="ECO:0000256" key="6">
    <source>
        <dbReference type="ARBA" id="ARBA00023157"/>
    </source>
</evidence>
<dbReference type="InterPro" id="IPR013201">
    <property type="entry name" value="Prot_inhib_I29"/>
</dbReference>
<evidence type="ECO:0008006" key="14">
    <source>
        <dbReference type="Google" id="ProtNLM"/>
    </source>
</evidence>
<dbReference type="InterPro" id="IPR038765">
    <property type="entry name" value="Papain-like_cys_pep_sf"/>
</dbReference>
<evidence type="ECO:0000256" key="2">
    <source>
        <dbReference type="ARBA" id="ARBA00022670"/>
    </source>
</evidence>
<keyword evidence="2" id="KW-0645">Protease</keyword>
<keyword evidence="8" id="KW-1133">Transmembrane helix</keyword>
<accession>A0A8R2M085</accession>
<evidence type="ECO:0000259" key="11">
    <source>
        <dbReference type="SMART" id="SM00848"/>
    </source>
</evidence>
<dbReference type="Proteomes" id="UP000005204">
    <property type="component" value="Unassembled WGS sequence"/>
</dbReference>
<feature type="domain" description="Peptidase C1A papain C-terminal" evidence="10">
    <location>
        <begin position="171"/>
        <end position="385"/>
    </location>
</feature>
<dbReference type="PANTHER" id="PTHR12411">
    <property type="entry name" value="CYSTEINE PROTEASE FAMILY C1-RELATED"/>
    <property type="match status" value="1"/>
</dbReference>
<dbReference type="Gene3D" id="3.90.70.10">
    <property type="entry name" value="Cysteine proteinases"/>
    <property type="match status" value="2"/>
</dbReference>
<proteinExistence type="inferred from homology"/>
<feature type="chain" id="PRO_5035938401" description="Cathepsin O" evidence="9">
    <location>
        <begin position="27"/>
        <end position="754"/>
    </location>
</feature>
<feature type="signal peptide" evidence="9">
    <location>
        <begin position="1"/>
        <end position="26"/>
    </location>
</feature>
<dbReference type="Pfam" id="PF08246">
    <property type="entry name" value="Inhibitor_I29"/>
    <property type="match status" value="2"/>
</dbReference>
<keyword evidence="9" id="KW-0732">Signal</keyword>
<evidence type="ECO:0000256" key="4">
    <source>
        <dbReference type="ARBA" id="ARBA00022807"/>
    </source>
</evidence>
<sequence length="754" mass="84551">MKKWWNWVLGFALICLLFVAVPLTLSNQKGKEELKPMFDEYIQKYNKSYKNKPDEYAVRFEHFVASVREIEELNAAARGPEEHRARYGLTRISDMSKLEYKEIHLSDERLKKSPHLYGKSWSKFRDQKPENTVGNDDNDTPHSSHQRNRTPCANEPHNNVYVIIRKKRATLPLKVDWRTKGVIGPVRDQGLCGACWAFSTVGTIESMQAIKTGTLMPLSVQEVIDCAGLGNSGCAGGDICLLLDWLTITNTAIQHEKEYPLRLMSGACKATKNATGVRISTFTCDDFVGAEEKILEALATHGPVTVAVNALTWQNYLGGVIQYHCSGAPADLNHAVQLVGYDLTAEVPYYIAKNSWGADYGNGGYLMLAVGTNICGLANEVATVDLIGFPFADISTIKMNRNTLKFVVPLSFLILILCGVLILNVVFTRELDQNEHFENVPTSKVFDAYLKKFNKSYTEAEYKIRLKYFRAALVDIAKKNRETGAVYGLSVLSDRSQAEIRRRFITQSRIAPRLKNTYSNCSGKIYQNLATDNLFSEDLPDYKDWREEGMIGPVLNQGNCNGCWAYSIVETMESMAVKQKMSHTRLSIQELLDCVSVCEGCNKGHVEEALNEMCINDTVVTTEDSYPLGISRGNCNSSTFKGRKIKEYWHYSFMDENILRRVIAHHGPVIVKVNAQPWINYLGGIIQRGCMRSEDGATLDHAVQIVGYNARGSVPYYIVRNSYGADFGIGGYVKLAMYRNICGVADDVAFLTVY</sequence>
<keyword evidence="8" id="KW-0812">Transmembrane</keyword>
<feature type="transmembrane region" description="Helical" evidence="8">
    <location>
        <begin position="406"/>
        <end position="427"/>
    </location>
</feature>
<name>A0A8R2M085_BOMMO</name>
<reference evidence="13" key="1">
    <citation type="journal article" date="2008" name="Insect Biochem. Mol. Biol.">
        <title>The genome of a lepidopteran model insect, the silkworm Bombyx mori.</title>
        <authorList>
            <consortium name="International Silkworm Genome Consortium"/>
        </authorList>
    </citation>
    <scope>NUCLEOTIDE SEQUENCE [LARGE SCALE GENOMIC DNA]</scope>
    <source>
        <strain evidence="13">p50T</strain>
    </source>
</reference>
<dbReference type="PROSITE" id="PS00639">
    <property type="entry name" value="THIOL_PROTEASE_HIS"/>
    <property type="match status" value="2"/>
</dbReference>
<dbReference type="AlphaFoldDB" id="A0A8R2M085"/>
<dbReference type="PRINTS" id="PR00705">
    <property type="entry name" value="PAPAIN"/>
</dbReference>
<comment type="similarity">
    <text evidence="1">Belongs to the peptidase C1 family.</text>
</comment>
<dbReference type="EnsemblMetazoa" id="XM_038015541.1">
    <property type="protein sequence ID" value="XP_037871469.1"/>
    <property type="gene ID" value="LOC101741653"/>
</dbReference>
<dbReference type="CDD" id="cd02248">
    <property type="entry name" value="Peptidase_C1A"/>
    <property type="match status" value="2"/>
</dbReference>
<organism evidence="12 13">
    <name type="scientific">Bombyx mori</name>
    <name type="common">Silk moth</name>
    <dbReference type="NCBI Taxonomy" id="7091"/>
    <lineage>
        <taxon>Eukaryota</taxon>
        <taxon>Metazoa</taxon>
        <taxon>Ecdysozoa</taxon>
        <taxon>Arthropoda</taxon>
        <taxon>Hexapoda</taxon>
        <taxon>Insecta</taxon>
        <taxon>Pterygota</taxon>
        <taxon>Neoptera</taxon>
        <taxon>Endopterygota</taxon>
        <taxon>Lepidoptera</taxon>
        <taxon>Glossata</taxon>
        <taxon>Ditrysia</taxon>
        <taxon>Bombycoidea</taxon>
        <taxon>Bombycidae</taxon>
        <taxon>Bombycinae</taxon>
        <taxon>Bombyx</taxon>
    </lineage>
</organism>
<keyword evidence="5" id="KW-0865">Zymogen</keyword>
<evidence type="ECO:0000313" key="13">
    <source>
        <dbReference type="Proteomes" id="UP000005204"/>
    </source>
</evidence>
<keyword evidence="3" id="KW-0378">Hydrolase</keyword>
<dbReference type="Pfam" id="PF00112">
    <property type="entry name" value="Peptidase_C1"/>
    <property type="match status" value="2"/>
</dbReference>
<dbReference type="SMART" id="SM00645">
    <property type="entry name" value="Pept_C1"/>
    <property type="match status" value="2"/>
</dbReference>
<evidence type="ECO:0000256" key="3">
    <source>
        <dbReference type="ARBA" id="ARBA00022801"/>
    </source>
</evidence>
<evidence type="ECO:0000256" key="1">
    <source>
        <dbReference type="ARBA" id="ARBA00008455"/>
    </source>
</evidence>
<evidence type="ECO:0000259" key="10">
    <source>
        <dbReference type="SMART" id="SM00645"/>
    </source>
</evidence>
<dbReference type="GO" id="GO:0006508">
    <property type="term" value="P:proteolysis"/>
    <property type="evidence" value="ECO:0007669"/>
    <property type="project" value="UniProtKB-KW"/>
</dbReference>
<dbReference type="SUPFAM" id="SSF54001">
    <property type="entry name" value="Cysteine proteinases"/>
    <property type="match status" value="2"/>
</dbReference>
<keyword evidence="4" id="KW-0788">Thiol protease</keyword>
<dbReference type="SMART" id="SM00848">
    <property type="entry name" value="Inhibitor_I29"/>
    <property type="match status" value="2"/>
</dbReference>
<reference evidence="12" key="2">
    <citation type="submission" date="2022-06" db="UniProtKB">
        <authorList>
            <consortium name="EnsemblMetazoa"/>
        </authorList>
    </citation>
    <scope>IDENTIFICATION</scope>
    <source>
        <strain evidence="12">p50T (Dazao)</strain>
    </source>
</reference>
<dbReference type="InterPro" id="IPR013128">
    <property type="entry name" value="Peptidase_C1A"/>
</dbReference>
<evidence type="ECO:0000256" key="5">
    <source>
        <dbReference type="ARBA" id="ARBA00023145"/>
    </source>
</evidence>
<feature type="domain" description="Cathepsin propeptide inhibitor" evidence="11">
    <location>
        <begin position="446"/>
        <end position="500"/>
    </location>
</feature>
<evidence type="ECO:0000256" key="7">
    <source>
        <dbReference type="SAM" id="MobiDB-lite"/>
    </source>
</evidence>